<evidence type="ECO:0000313" key="1">
    <source>
        <dbReference type="EMBL" id="SBV61211.1"/>
    </source>
</evidence>
<protein>
    <submittedName>
        <fullName evidence="1">Uncharacterized protein</fullName>
    </submittedName>
</protein>
<accession>A0A212I357</accession>
<reference evidence="1" key="1">
    <citation type="submission" date="2016-04" db="EMBL/GenBank/DDBJ databases">
        <authorList>
            <person name="Evans L.H."/>
            <person name="Alamgir A."/>
            <person name="Owens N."/>
            <person name="Weber N.D."/>
            <person name="Virtaneva K."/>
            <person name="Barbian K."/>
            <person name="Babar A."/>
            <person name="Rosenke K."/>
        </authorList>
    </citation>
    <scope>NUCLEOTIDE SEQUENCE</scope>
    <source>
        <strain evidence="1">92-3</strain>
    </source>
</reference>
<dbReference type="AlphaFoldDB" id="A0A212I357"/>
<organism evidence="1">
    <name type="scientific">uncultured Citrobacter sp</name>
    <dbReference type="NCBI Taxonomy" id="200446"/>
    <lineage>
        <taxon>Bacteria</taxon>
        <taxon>Pseudomonadati</taxon>
        <taxon>Pseudomonadota</taxon>
        <taxon>Gammaproteobacteria</taxon>
        <taxon>Enterobacterales</taxon>
        <taxon>Enterobacteriaceae</taxon>
        <taxon>Citrobacter</taxon>
        <taxon>environmental samples</taxon>
    </lineage>
</organism>
<name>A0A212I357_9ENTR</name>
<sequence length="66" mass="7534">MLTVKVMETNGSEELYETKSVGWDAKESTLHMMGFDMSHTLVEGEVAYVMNENGKTISWYGRKVQQ</sequence>
<proteinExistence type="predicted"/>
<gene>
    <name evidence="1" type="ORF">KM92CIT3_120023</name>
</gene>
<dbReference type="EMBL" id="FLUB01000004">
    <property type="protein sequence ID" value="SBV61211.1"/>
    <property type="molecule type" value="Genomic_DNA"/>
</dbReference>